<dbReference type="KEGG" id="psuu:Psuf_059450"/>
<evidence type="ECO:0000313" key="2">
    <source>
        <dbReference type="Proteomes" id="UP000503011"/>
    </source>
</evidence>
<dbReference type="AlphaFoldDB" id="A0A6F8YRA8"/>
<organism evidence="1 2">
    <name type="scientific">Phytohabitans suffuscus</name>
    <dbReference type="NCBI Taxonomy" id="624315"/>
    <lineage>
        <taxon>Bacteria</taxon>
        <taxon>Bacillati</taxon>
        <taxon>Actinomycetota</taxon>
        <taxon>Actinomycetes</taxon>
        <taxon>Micromonosporales</taxon>
        <taxon>Micromonosporaceae</taxon>
    </lineage>
</organism>
<protein>
    <submittedName>
        <fullName evidence="1">Uncharacterized protein</fullName>
    </submittedName>
</protein>
<dbReference type="EMBL" id="AP022871">
    <property type="protein sequence ID" value="BCB88632.1"/>
    <property type="molecule type" value="Genomic_DNA"/>
</dbReference>
<reference evidence="1 2" key="2">
    <citation type="submission" date="2020-03" db="EMBL/GenBank/DDBJ databases">
        <authorList>
            <person name="Ichikawa N."/>
            <person name="Kimura A."/>
            <person name="Kitahashi Y."/>
            <person name="Uohara A."/>
        </authorList>
    </citation>
    <scope>NUCLEOTIDE SEQUENCE [LARGE SCALE GENOMIC DNA]</scope>
    <source>
        <strain evidence="1 2">NBRC 105367</strain>
    </source>
</reference>
<keyword evidence="2" id="KW-1185">Reference proteome</keyword>
<name>A0A6F8YRA8_9ACTN</name>
<reference evidence="1 2" key="1">
    <citation type="submission" date="2020-03" db="EMBL/GenBank/DDBJ databases">
        <title>Whole genome shotgun sequence of Phytohabitans suffuscus NBRC 105367.</title>
        <authorList>
            <person name="Komaki H."/>
            <person name="Tamura T."/>
        </authorList>
    </citation>
    <scope>NUCLEOTIDE SEQUENCE [LARGE SCALE GENOMIC DNA]</scope>
    <source>
        <strain evidence="1 2">NBRC 105367</strain>
    </source>
</reference>
<evidence type="ECO:0000313" key="1">
    <source>
        <dbReference type="EMBL" id="BCB88632.1"/>
    </source>
</evidence>
<dbReference type="Proteomes" id="UP000503011">
    <property type="component" value="Chromosome"/>
</dbReference>
<proteinExistence type="predicted"/>
<gene>
    <name evidence="1" type="ORF">Psuf_059450</name>
</gene>
<accession>A0A6F8YRA8</accession>
<sequence length="80" mass="8250">MKPSIRSVTIVLIAGSSDSAIAGENFFCNGMRKSRCRPRSSLIIGDGMGNFAEYGKPAPGPSLVDDGNDSGVRAACLTSA</sequence>